<dbReference type="EMBL" id="LAZR01004662">
    <property type="protein sequence ID" value="KKN06657.1"/>
    <property type="molecule type" value="Genomic_DNA"/>
</dbReference>
<gene>
    <name evidence="1" type="ORF">LCGC14_1075040</name>
</gene>
<organism evidence="1">
    <name type="scientific">marine sediment metagenome</name>
    <dbReference type="NCBI Taxonomy" id="412755"/>
    <lineage>
        <taxon>unclassified sequences</taxon>
        <taxon>metagenomes</taxon>
        <taxon>ecological metagenomes</taxon>
    </lineage>
</organism>
<proteinExistence type="predicted"/>
<dbReference type="AlphaFoldDB" id="A0A0F9N4B6"/>
<name>A0A0F9N4B6_9ZZZZ</name>
<accession>A0A0F9N4B6</accession>
<sequence>MKFLVISIILPKYNLKTITKMNEKYYRANKELWDEFAILHYENESESYSVNSFLGGKTTLKSYELNEVGDVEVNHYCIFNATLVLTHFPGQEKGQ</sequence>
<reference evidence="1" key="1">
    <citation type="journal article" date="2015" name="Nature">
        <title>Complex archaea that bridge the gap between prokaryotes and eukaryotes.</title>
        <authorList>
            <person name="Spang A."/>
            <person name="Saw J.H."/>
            <person name="Jorgensen S.L."/>
            <person name="Zaremba-Niedzwiedzka K."/>
            <person name="Martijn J."/>
            <person name="Lind A.E."/>
            <person name="van Eijk R."/>
            <person name="Schleper C."/>
            <person name="Guy L."/>
            <person name="Ettema T.J."/>
        </authorList>
    </citation>
    <scope>NUCLEOTIDE SEQUENCE</scope>
</reference>
<comment type="caution">
    <text evidence="1">The sequence shown here is derived from an EMBL/GenBank/DDBJ whole genome shotgun (WGS) entry which is preliminary data.</text>
</comment>
<evidence type="ECO:0000313" key="1">
    <source>
        <dbReference type="EMBL" id="KKN06657.1"/>
    </source>
</evidence>
<protein>
    <submittedName>
        <fullName evidence="1">Uncharacterized protein</fullName>
    </submittedName>
</protein>